<accession>A0AAV6UPT9</accession>
<gene>
    <name evidence="2" type="ORF">JTE90_007319</name>
</gene>
<dbReference type="Proteomes" id="UP000827092">
    <property type="component" value="Unassembled WGS sequence"/>
</dbReference>
<reference evidence="2 3" key="1">
    <citation type="journal article" date="2022" name="Nat. Ecol. Evol.">
        <title>A masculinizing supergene underlies an exaggerated male reproductive morph in a spider.</title>
        <authorList>
            <person name="Hendrickx F."/>
            <person name="De Corte Z."/>
            <person name="Sonet G."/>
            <person name="Van Belleghem S.M."/>
            <person name="Kostlbacher S."/>
            <person name="Vangestel C."/>
        </authorList>
    </citation>
    <scope>NUCLEOTIDE SEQUENCE [LARGE SCALE GENOMIC DNA]</scope>
    <source>
        <strain evidence="2">W744_W776</strain>
    </source>
</reference>
<evidence type="ECO:0000256" key="1">
    <source>
        <dbReference type="SAM" id="MobiDB-lite"/>
    </source>
</evidence>
<dbReference type="EMBL" id="JAFNEN010000306">
    <property type="protein sequence ID" value="KAG8186291.1"/>
    <property type="molecule type" value="Genomic_DNA"/>
</dbReference>
<sequence length="140" mass="15946">MNRGDNDKSYQNMDPSDFRNQLLPPPPISPSYERFFPVCDHDLTTMSDSALALLQNLSNFQKKIIGCSFESKKNISNKVILKRANNILKRPIPFQCDISPLFIESSPYDPPSHKHLSPINLYLNTEKKRAIDKGLLEGVK</sequence>
<name>A0AAV6UPT9_9ARAC</name>
<keyword evidence="3" id="KW-1185">Reference proteome</keyword>
<organism evidence="2 3">
    <name type="scientific">Oedothorax gibbosus</name>
    <dbReference type="NCBI Taxonomy" id="931172"/>
    <lineage>
        <taxon>Eukaryota</taxon>
        <taxon>Metazoa</taxon>
        <taxon>Ecdysozoa</taxon>
        <taxon>Arthropoda</taxon>
        <taxon>Chelicerata</taxon>
        <taxon>Arachnida</taxon>
        <taxon>Araneae</taxon>
        <taxon>Araneomorphae</taxon>
        <taxon>Entelegynae</taxon>
        <taxon>Araneoidea</taxon>
        <taxon>Linyphiidae</taxon>
        <taxon>Erigoninae</taxon>
        <taxon>Oedothorax</taxon>
    </lineage>
</organism>
<proteinExistence type="predicted"/>
<evidence type="ECO:0000313" key="3">
    <source>
        <dbReference type="Proteomes" id="UP000827092"/>
    </source>
</evidence>
<protein>
    <submittedName>
        <fullName evidence="2">Uncharacterized protein</fullName>
    </submittedName>
</protein>
<evidence type="ECO:0000313" key="2">
    <source>
        <dbReference type="EMBL" id="KAG8186291.1"/>
    </source>
</evidence>
<dbReference type="AlphaFoldDB" id="A0AAV6UPT9"/>
<comment type="caution">
    <text evidence="2">The sequence shown here is derived from an EMBL/GenBank/DDBJ whole genome shotgun (WGS) entry which is preliminary data.</text>
</comment>
<feature type="region of interest" description="Disordered" evidence="1">
    <location>
        <begin position="1"/>
        <end position="24"/>
    </location>
</feature>